<evidence type="ECO:0000313" key="1">
    <source>
        <dbReference type="EMBL" id="KAJ1675716.1"/>
    </source>
</evidence>
<gene>
    <name evidence="1" type="primary">TIM54</name>
    <name evidence="1" type="ORF">EV182_000721</name>
</gene>
<sequence length="346" mass="38705">MLVFGALGSFVSYRYYNKRQSTRILDEFKQRAAHIANETVQPLEQVRKVKVYVSPSPGELGNRKGLRHWNEYILPVFAAGALDYDLVVVSDTDESGKPIEGSVHSKVCGEIVEYRRRLLEDTNPALKDMVRENRRRQYVNENGGREPAPADLEDDKSNWSEVGDEKDLLDMVAIGRHTFAEVVNGVVEGFTTTLNTNPTAAGGSQLSKGSDSDNDKSEDARSGVEEGLLPNVAPASKPEEPQQWPSETDAKDDNTGGDSKLPMLPIEYDEYARHESVTPKVPTLGYIAHYNYTGWSSLPIRFWHFVNDQENVRFYGKQALDIVLNAKRPWRTGDEYTGSGEESMNG</sequence>
<comment type="caution">
    <text evidence="1">The sequence shown here is derived from an EMBL/GenBank/DDBJ whole genome shotgun (WGS) entry which is preliminary data.</text>
</comment>
<feature type="non-terminal residue" evidence="1">
    <location>
        <position position="346"/>
    </location>
</feature>
<name>A0ACC1HK55_9FUNG</name>
<keyword evidence="2" id="KW-1185">Reference proteome</keyword>
<proteinExistence type="predicted"/>
<accession>A0ACC1HK55</accession>
<reference evidence="1" key="1">
    <citation type="submission" date="2022-06" db="EMBL/GenBank/DDBJ databases">
        <title>Phylogenomic reconstructions and comparative analyses of Kickxellomycotina fungi.</title>
        <authorList>
            <person name="Reynolds N.K."/>
            <person name="Stajich J.E."/>
            <person name="Barry K."/>
            <person name="Grigoriev I.V."/>
            <person name="Crous P."/>
            <person name="Smith M.E."/>
        </authorList>
    </citation>
    <scope>NUCLEOTIDE SEQUENCE</scope>
    <source>
        <strain evidence="1">RSA 2271</strain>
    </source>
</reference>
<dbReference type="EMBL" id="JAMZIH010005195">
    <property type="protein sequence ID" value="KAJ1675716.1"/>
    <property type="molecule type" value="Genomic_DNA"/>
</dbReference>
<evidence type="ECO:0000313" key="2">
    <source>
        <dbReference type="Proteomes" id="UP001145114"/>
    </source>
</evidence>
<organism evidence="1 2">
    <name type="scientific">Spiromyces aspiralis</name>
    <dbReference type="NCBI Taxonomy" id="68401"/>
    <lineage>
        <taxon>Eukaryota</taxon>
        <taxon>Fungi</taxon>
        <taxon>Fungi incertae sedis</taxon>
        <taxon>Zoopagomycota</taxon>
        <taxon>Kickxellomycotina</taxon>
        <taxon>Kickxellomycetes</taxon>
        <taxon>Kickxellales</taxon>
        <taxon>Kickxellaceae</taxon>
        <taxon>Spiromyces</taxon>
    </lineage>
</organism>
<protein>
    <submittedName>
        <fullName evidence="1">Mitochondrial import inner membrane translocase subunit tim54</fullName>
    </submittedName>
</protein>
<dbReference type="Proteomes" id="UP001145114">
    <property type="component" value="Unassembled WGS sequence"/>
</dbReference>